<proteinExistence type="predicted"/>
<gene>
    <name evidence="1" type="ORF">PAXRUDRAFT_822079</name>
</gene>
<keyword evidence="2" id="KW-1185">Reference proteome</keyword>
<evidence type="ECO:0000313" key="2">
    <source>
        <dbReference type="Proteomes" id="UP000054538"/>
    </source>
</evidence>
<dbReference type="EMBL" id="KN824843">
    <property type="protein sequence ID" value="KIL00061.1"/>
    <property type="molecule type" value="Genomic_DNA"/>
</dbReference>
<reference evidence="2" key="2">
    <citation type="submission" date="2015-01" db="EMBL/GenBank/DDBJ databases">
        <title>Evolutionary Origins and Diversification of the Mycorrhizal Mutualists.</title>
        <authorList>
            <consortium name="DOE Joint Genome Institute"/>
            <consortium name="Mycorrhizal Genomics Consortium"/>
            <person name="Kohler A."/>
            <person name="Kuo A."/>
            <person name="Nagy L.G."/>
            <person name="Floudas D."/>
            <person name="Copeland A."/>
            <person name="Barry K.W."/>
            <person name="Cichocki N."/>
            <person name="Veneault-Fourrey C."/>
            <person name="LaButti K."/>
            <person name="Lindquist E.A."/>
            <person name="Lipzen A."/>
            <person name="Lundell T."/>
            <person name="Morin E."/>
            <person name="Murat C."/>
            <person name="Riley R."/>
            <person name="Ohm R."/>
            <person name="Sun H."/>
            <person name="Tunlid A."/>
            <person name="Henrissat B."/>
            <person name="Grigoriev I.V."/>
            <person name="Hibbett D.S."/>
            <person name="Martin F."/>
        </authorList>
    </citation>
    <scope>NUCLEOTIDE SEQUENCE [LARGE SCALE GENOMIC DNA]</scope>
    <source>
        <strain evidence="2">Ve08.2h10</strain>
    </source>
</reference>
<reference evidence="1 2" key="1">
    <citation type="submission" date="2014-04" db="EMBL/GenBank/DDBJ databases">
        <authorList>
            <consortium name="DOE Joint Genome Institute"/>
            <person name="Kuo A."/>
            <person name="Kohler A."/>
            <person name="Jargeat P."/>
            <person name="Nagy L.G."/>
            <person name="Floudas D."/>
            <person name="Copeland A."/>
            <person name="Barry K.W."/>
            <person name="Cichocki N."/>
            <person name="Veneault-Fourrey C."/>
            <person name="LaButti K."/>
            <person name="Lindquist E.A."/>
            <person name="Lipzen A."/>
            <person name="Lundell T."/>
            <person name="Morin E."/>
            <person name="Murat C."/>
            <person name="Sun H."/>
            <person name="Tunlid A."/>
            <person name="Henrissat B."/>
            <person name="Grigoriev I.V."/>
            <person name="Hibbett D.S."/>
            <person name="Martin F."/>
            <person name="Nordberg H.P."/>
            <person name="Cantor M.N."/>
            <person name="Hua S.X."/>
        </authorList>
    </citation>
    <scope>NUCLEOTIDE SEQUENCE [LARGE SCALE GENOMIC DNA]</scope>
    <source>
        <strain evidence="1 2">Ve08.2h10</strain>
    </source>
</reference>
<dbReference type="InParanoid" id="A0A0D0ECW1"/>
<protein>
    <submittedName>
        <fullName evidence="1">Uncharacterized protein</fullName>
    </submittedName>
</protein>
<dbReference type="HOGENOM" id="CLU_3050976_0_0_1"/>
<organism evidence="1 2">
    <name type="scientific">Paxillus rubicundulus Ve08.2h10</name>
    <dbReference type="NCBI Taxonomy" id="930991"/>
    <lineage>
        <taxon>Eukaryota</taxon>
        <taxon>Fungi</taxon>
        <taxon>Dikarya</taxon>
        <taxon>Basidiomycota</taxon>
        <taxon>Agaricomycotina</taxon>
        <taxon>Agaricomycetes</taxon>
        <taxon>Agaricomycetidae</taxon>
        <taxon>Boletales</taxon>
        <taxon>Paxilineae</taxon>
        <taxon>Paxillaceae</taxon>
        <taxon>Paxillus</taxon>
    </lineage>
</organism>
<name>A0A0D0ECW1_9AGAM</name>
<accession>A0A0D0ECW1</accession>
<sequence length="54" mass="6179">MVPLDDCASDISDTWHLRVYCMPSRYCINKDSLPRQSPLFSISITAPSRYANSR</sequence>
<evidence type="ECO:0000313" key="1">
    <source>
        <dbReference type="EMBL" id="KIL00061.1"/>
    </source>
</evidence>
<dbReference type="Proteomes" id="UP000054538">
    <property type="component" value="Unassembled WGS sequence"/>
</dbReference>
<dbReference type="AlphaFoldDB" id="A0A0D0ECW1"/>